<comment type="subcellular location">
    <subcellularLocation>
        <location evidence="1 6">Cell membrane</location>
        <topology evidence="1 6">Multi-pass membrane protein</topology>
    </subcellularLocation>
</comment>
<feature type="transmembrane region" description="Helical" evidence="6">
    <location>
        <begin position="13"/>
        <end position="32"/>
    </location>
</feature>
<feature type="transmembrane region" description="Helical" evidence="6">
    <location>
        <begin position="211"/>
        <end position="229"/>
    </location>
</feature>
<comment type="caution">
    <text evidence="7">The sequence shown here is derived from an EMBL/GenBank/DDBJ whole genome shotgun (WGS) entry which is preliminary data.</text>
</comment>
<protein>
    <recommendedName>
        <fullName evidence="6">Gustatory receptor</fullName>
    </recommendedName>
</protein>
<dbReference type="GO" id="GO:0007165">
    <property type="term" value="P:signal transduction"/>
    <property type="evidence" value="ECO:0007669"/>
    <property type="project" value="UniProtKB-KW"/>
</dbReference>
<dbReference type="Pfam" id="PF08395">
    <property type="entry name" value="7tm_7"/>
    <property type="match status" value="1"/>
</dbReference>
<keyword evidence="5 6" id="KW-0472">Membrane</keyword>
<keyword evidence="2 6" id="KW-1003">Cell membrane</keyword>
<comment type="function">
    <text evidence="6">Gustatory receptor which mediates acceptance or avoidance behavior, depending on its substrates.</text>
</comment>
<evidence type="ECO:0000256" key="2">
    <source>
        <dbReference type="ARBA" id="ARBA00022475"/>
    </source>
</evidence>
<organism evidence="7 8">
    <name type="scientific">Zophobas morio</name>
    <dbReference type="NCBI Taxonomy" id="2755281"/>
    <lineage>
        <taxon>Eukaryota</taxon>
        <taxon>Metazoa</taxon>
        <taxon>Ecdysozoa</taxon>
        <taxon>Arthropoda</taxon>
        <taxon>Hexapoda</taxon>
        <taxon>Insecta</taxon>
        <taxon>Pterygota</taxon>
        <taxon>Neoptera</taxon>
        <taxon>Endopterygota</taxon>
        <taxon>Coleoptera</taxon>
        <taxon>Polyphaga</taxon>
        <taxon>Cucujiformia</taxon>
        <taxon>Tenebrionidae</taxon>
        <taxon>Zophobas</taxon>
    </lineage>
</organism>
<dbReference type="Proteomes" id="UP001168821">
    <property type="component" value="Unassembled WGS sequence"/>
</dbReference>
<gene>
    <name evidence="7" type="ORF">Zmor_022055</name>
</gene>
<evidence type="ECO:0000313" key="7">
    <source>
        <dbReference type="EMBL" id="KAJ3650362.1"/>
    </source>
</evidence>
<proteinExistence type="inferred from homology"/>
<keyword evidence="3 6" id="KW-0812">Transmembrane</keyword>
<evidence type="ECO:0000256" key="3">
    <source>
        <dbReference type="ARBA" id="ARBA00022692"/>
    </source>
</evidence>
<feature type="transmembrane region" description="Helical" evidence="6">
    <location>
        <begin position="101"/>
        <end position="124"/>
    </location>
</feature>
<evidence type="ECO:0000256" key="1">
    <source>
        <dbReference type="ARBA" id="ARBA00004651"/>
    </source>
</evidence>
<dbReference type="EMBL" id="JALNTZ010000006">
    <property type="protein sequence ID" value="KAJ3650362.1"/>
    <property type="molecule type" value="Genomic_DNA"/>
</dbReference>
<name>A0AA38MBY4_9CUCU</name>
<evidence type="ECO:0000256" key="6">
    <source>
        <dbReference type="RuleBase" id="RU363108"/>
    </source>
</evidence>
<dbReference type="InterPro" id="IPR013604">
    <property type="entry name" value="7TM_chemorcpt"/>
</dbReference>
<keyword evidence="4 6" id="KW-1133">Transmembrane helix</keyword>
<evidence type="ECO:0000313" key="8">
    <source>
        <dbReference type="Proteomes" id="UP001168821"/>
    </source>
</evidence>
<keyword evidence="6" id="KW-0807">Transducer</keyword>
<keyword evidence="6" id="KW-0675">Receptor</keyword>
<sequence length="307" mass="35312">MSTNSDSAIIDDAMNTTELTMFFLLNVTIVILSNKKRQEISRVIDALKYSEWLIVTLKRQNVSYTNSVKKGVLKLATVKYGVIIILCIVDCVNIPEDRVDLITYYFSWSFHFLFELVIFAYFLILRSQYDELNDFLLRQNFEITDHRTIQNLIGAYSLLRKISKLVKSISEVFILVKAIADTIVTSVAVFYSLRMYSVLPDNLLLSTTSNILYYALTAISNFTLAYVFHDLLEKDELFMDHINRVLNSPTAAVTNFKKNTLFAVDNFLNKLEFLVCGLFPLDCTYICWMITSVAGYVVYLVQLNKIT</sequence>
<evidence type="ECO:0000256" key="4">
    <source>
        <dbReference type="ARBA" id="ARBA00022989"/>
    </source>
</evidence>
<dbReference type="GO" id="GO:0050909">
    <property type="term" value="P:sensory perception of taste"/>
    <property type="evidence" value="ECO:0007669"/>
    <property type="project" value="InterPro"/>
</dbReference>
<dbReference type="GO" id="GO:0005886">
    <property type="term" value="C:plasma membrane"/>
    <property type="evidence" value="ECO:0007669"/>
    <property type="project" value="UniProtKB-SubCell"/>
</dbReference>
<comment type="similarity">
    <text evidence="6">Belongs to the insect chemoreceptor superfamily. Gustatory receptor (GR) family.</text>
</comment>
<dbReference type="AlphaFoldDB" id="A0AA38MBY4"/>
<reference evidence="7" key="1">
    <citation type="journal article" date="2023" name="G3 (Bethesda)">
        <title>Whole genome assemblies of Zophobas morio and Tenebrio molitor.</title>
        <authorList>
            <person name="Kaur S."/>
            <person name="Stinson S.A."/>
            <person name="diCenzo G.C."/>
        </authorList>
    </citation>
    <scope>NUCLEOTIDE SEQUENCE</scope>
    <source>
        <strain evidence="7">QUZm001</strain>
    </source>
</reference>
<comment type="caution">
    <text evidence="6">Lacks conserved residue(s) required for the propagation of feature annotation.</text>
</comment>
<accession>A0AA38MBY4</accession>
<feature type="transmembrane region" description="Helical" evidence="6">
    <location>
        <begin position="169"/>
        <end position="191"/>
    </location>
</feature>
<evidence type="ECO:0000256" key="5">
    <source>
        <dbReference type="ARBA" id="ARBA00023136"/>
    </source>
</evidence>
<keyword evidence="8" id="KW-1185">Reference proteome</keyword>